<comment type="caution">
    <text evidence="2">The sequence shown here is derived from an EMBL/GenBank/DDBJ whole genome shotgun (WGS) entry which is preliminary data.</text>
</comment>
<evidence type="ECO:0000256" key="1">
    <source>
        <dbReference type="SAM" id="Phobius"/>
    </source>
</evidence>
<protein>
    <submittedName>
        <fullName evidence="2">Uncharacterized protein</fullName>
    </submittedName>
</protein>
<dbReference type="EMBL" id="DAAYKN010000013">
    <property type="protein sequence ID" value="HAG4603600.1"/>
    <property type="molecule type" value="Genomic_DNA"/>
</dbReference>
<gene>
    <name evidence="2" type="ORF">G8410_004100</name>
</gene>
<evidence type="ECO:0000313" key="2">
    <source>
        <dbReference type="EMBL" id="HAG4603600.1"/>
    </source>
</evidence>
<reference evidence="2" key="2">
    <citation type="submission" date="2020-02" db="EMBL/GenBank/DDBJ databases">
        <authorList>
            <consortium name="NCBI Pathogen Detection Project"/>
        </authorList>
    </citation>
    <scope>NUCLEOTIDE SEQUENCE</scope>
    <source>
        <strain evidence="2">MA.AU150</strain>
    </source>
</reference>
<keyword evidence="1" id="KW-0472">Membrane</keyword>
<reference evidence="2" key="1">
    <citation type="journal article" date="2018" name="Genome Biol.">
        <title>SKESA: strategic k-mer extension for scrupulous assemblies.</title>
        <authorList>
            <person name="Souvorov A."/>
            <person name="Agarwala R."/>
            <person name="Lipman D.J."/>
        </authorList>
    </citation>
    <scope>NUCLEOTIDE SEQUENCE</scope>
    <source>
        <strain evidence="2">MA.AU150</strain>
    </source>
</reference>
<feature type="transmembrane region" description="Helical" evidence="1">
    <location>
        <begin position="37"/>
        <end position="56"/>
    </location>
</feature>
<keyword evidence="1" id="KW-0812">Transmembrane</keyword>
<sequence length="394" mass="44050">MWLYAGEFQPRLQGCAVRAIPTFPRYRLAKPPIAKRWLGGGAALVLLSGIIAAMARKSDANTSIILICMVGMVLLGGVVWFVRTIFFRLSVHHSHTWEREAENERRHWWEIHQRQFALKDIVLIGPAGAELSDWLRVIKREHQAPLVRQESLGKSLRIARSFSSALIEREKQLAQMLVLQWKRQRGKELLVSPEKYFWQGSPEAWQAFVAQLTESFPGIKPPELPELWQGEKTLSLLANVLADNKQQANFLIAGCQSLSPVSDSTRPAGECAVLWLAGNQGDVTLSRGEFFEPSDSESLQHVALRAEKQSELNESPERCILFSHPEQPQLAACGWNVTHNIQDDYWGDPGKLDALVVISLAAITAKSEAKPCGWIASDPLHTLALGIVKPHGNR</sequence>
<organism evidence="2">
    <name type="scientific">Salmonella enterica</name>
    <name type="common">Salmonella choleraesuis</name>
    <dbReference type="NCBI Taxonomy" id="28901"/>
    <lineage>
        <taxon>Bacteria</taxon>
        <taxon>Pseudomonadati</taxon>
        <taxon>Pseudomonadota</taxon>
        <taxon>Gammaproteobacteria</taxon>
        <taxon>Enterobacterales</taxon>
        <taxon>Enterobacteriaceae</taxon>
        <taxon>Salmonella</taxon>
    </lineage>
</organism>
<dbReference type="AlphaFoldDB" id="A0A763YH37"/>
<keyword evidence="1" id="KW-1133">Transmembrane helix</keyword>
<accession>A0A763YH37</accession>
<feature type="transmembrane region" description="Helical" evidence="1">
    <location>
        <begin position="62"/>
        <end position="82"/>
    </location>
</feature>
<name>A0A763YH37_SALER</name>
<proteinExistence type="predicted"/>